<feature type="transmembrane region" description="Helical" evidence="6">
    <location>
        <begin position="284"/>
        <end position="304"/>
    </location>
</feature>
<dbReference type="SUPFAM" id="SSF103473">
    <property type="entry name" value="MFS general substrate transporter"/>
    <property type="match status" value="1"/>
</dbReference>
<evidence type="ECO:0000313" key="8">
    <source>
        <dbReference type="EMBL" id="TXS91740.1"/>
    </source>
</evidence>
<keyword evidence="3 6" id="KW-0812">Transmembrane</keyword>
<dbReference type="InterPro" id="IPR020846">
    <property type="entry name" value="MFS_dom"/>
</dbReference>
<reference evidence="8 9" key="1">
    <citation type="submission" date="2019-08" db="EMBL/GenBank/DDBJ databases">
        <title>Parahaliea maris sp. nov., isolated from the surface seawater.</title>
        <authorList>
            <person name="Liu Y."/>
        </authorList>
    </citation>
    <scope>NUCLEOTIDE SEQUENCE [LARGE SCALE GENOMIC DNA]</scope>
    <source>
        <strain evidence="8 9">S2-26</strain>
    </source>
</reference>
<feature type="domain" description="Major facilitator superfamily (MFS) profile" evidence="7">
    <location>
        <begin position="42"/>
        <end position="445"/>
    </location>
</feature>
<feature type="transmembrane region" description="Helical" evidence="6">
    <location>
        <begin position="245"/>
        <end position="264"/>
    </location>
</feature>
<dbReference type="AlphaFoldDB" id="A0A5C8ZW03"/>
<dbReference type="PANTHER" id="PTHR23505">
    <property type="entry name" value="SPINSTER"/>
    <property type="match status" value="1"/>
</dbReference>
<feature type="transmembrane region" description="Helical" evidence="6">
    <location>
        <begin position="418"/>
        <end position="438"/>
    </location>
</feature>
<dbReference type="GO" id="GO:0016020">
    <property type="term" value="C:membrane"/>
    <property type="evidence" value="ECO:0007669"/>
    <property type="project" value="UniProtKB-SubCell"/>
</dbReference>
<evidence type="ECO:0000256" key="5">
    <source>
        <dbReference type="ARBA" id="ARBA00023136"/>
    </source>
</evidence>
<evidence type="ECO:0000256" key="2">
    <source>
        <dbReference type="ARBA" id="ARBA00022448"/>
    </source>
</evidence>
<keyword evidence="2" id="KW-0813">Transport</keyword>
<dbReference type="PROSITE" id="PS50850">
    <property type="entry name" value="MFS"/>
    <property type="match status" value="1"/>
</dbReference>
<dbReference type="OrthoDB" id="6057322at2"/>
<comment type="caution">
    <text evidence="8">The sequence shown here is derived from an EMBL/GenBank/DDBJ whole genome shotgun (WGS) entry which is preliminary data.</text>
</comment>
<feature type="transmembrane region" description="Helical" evidence="6">
    <location>
        <begin position="194"/>
        <end position="215"/>
    </location>
</feature>
<protein>
    <submittedName>
        <fullName evidence="8">MFS transporter</fullName>
    </submittedName>
</protein>
<feature type="transmembrane region" description="Helical" evidence="6">
    <location>
        <begin position="316"/>
        <end position="337"/>
    </location>
</feature>
<dbReference type="InterPro" id="IPR036259">
    <property type="entry name" value="MFS_trans_sf"/>
</dbReference>
<keyword evidence="4 6" id="KW-1133">Transmembrane helix</keyword>
<dbReference type="GO" id="GO:0022857">
    <property type="term" value="F:transmembrane transporter activity"/>
    <property type="evidence" value="ECO:0007669"/>
    <property type="project" value="InterPro"/>
</dbReference>
<comment type="subcellular location">
    <subcellularLocation>
        <location evidence="1">Membrane</location>
        <topology evidence="1">Multi-pass membrane protein</topology>
    </subcellularLocation>
</comment>
<name>A0A5C8ZW03_9GAMM</name>
<dbReference type="Proteomes" id="UP000321933">
    <property type="component" value="Unassembled WGS sequence"/>
</dbReference>
<feature type="transmembrane region" description="Helical" evidence="6">
    <location>
        <begin position="38"/>
        <end position="56"/>
    </location>
</feature>
<feature type="transmembrane region" description="Helical" evidence="6">
    <location>
        <begin position="77"/>
        <end position="97"/>
    </location>
</feature>
<feature type="transmembrane region" description="Helical" evidence="6">
    <location>
        <begin position="349"/>
        <end position="372"/>
    </location>
</feature>
<dbReference type="CDD" id="cd17328">
    <property type="entry name" value="MFS_spinster_like"/>
    <property type="match status" value="1"/>
</dbReference>
<feature type="transmembrane region" description="Helical" evidence="6">
    <location>
        <begin position="384"/>
        <end position="403"/>
    </location>
</feature>
<proteinExistence type="predicted"/>
<feature type="transmembrane region" description="Helical" evidence="6">
    <location>
        <begin position="167"/>
        <end position="188"/>
    </location>
</feature>
<evidence type="ECO:0000259" key="7">
    <source>
        <dbReference type="PROSITE" id="PS50850"/>
    </source>
</evidence>
<dbReference type="EMBL" id="VRYZ01000004">
    <property type="protein sequence ID" value="TXS91740.1"/>
    <property type="molecule type" value="Genomic_DNA"/>
</dbReference>
<dbReference type="InterPro" id="IPR011701">
    <property type="entry name" value="MFS"/>
</dbReference>
<evidence type="ECO:0000256" key="4">
    <source>
        <dbReference type="ARBA" id="ARBA00022989"/>
    </source>
</evidence>
<accession>A0A5C8ZW03</accession>
<sequence length="448" mass="47939">MSVASDTGAAAIAADQPLLPDAVADADPDNPAPPTRAYTRYVLLLIFLVTVFNTCDRTILSVMVDDIRLDLALSDRQMGFVMGLAFAVTYFLAGIPLARLADAWSRPKVVSLALFSWSLMTALGGLAQNFTQLALTRLGVGLGEAGASPPNQAMIAEYVAPERRARAMSLLTVGAIAGLAVGTVYGGWASAQWGWRFALISVGLPGVLLALLFVLTVRDYRQRDTEPGGDSLWRQLRQLAAIRPFVYLTLATCLISIPSMGRALWEPTFLRRVYGMGAAEAGGWYFVTSALPTVVGALLFGYLLDRLAQRDQRWYVWLPALSCLLLVPLTVGFYLYPVAPMLFGIMPQAFVLSIAASLVGACWSPAAMSLAVQLVPGHSRSVAAATWSMIASLVGTGLGPLLIGDLNARLAPVHGDEAVRYSLLVISAAPLLAALAYWQAGRQMSAYQ</sequence>
<dbReference type="InterPro" id="IPR044770">
    <property type="entry name" value="MFS_spinster-like"/>
</dbReference>
<evidence type="ECO:0000256" key="1">
    <source>
        <dbReference type="ARBA" id="ARBA00004141"/>
    </source>
</evidence>
<dbReference type="Gene3D" id="1.20.1250.20">
    <property type="entry name" value="MFS general substrate transporter like domains"/>
    <property type="match status" value="2"/>
</dbReference>
<evidence type="ECO:0000256" key="3">
    <source>
        <dbReference type="ARBA" id="ARBA00022692"/>
    </source>
</evidence>
<keyword evidence="5 6" id="KW-0472">Membrane</keyword>
<keyword evidence="9" id="KW-1185">Reference proteome</keyword>
<evidence type="ECO:0000313" key="9">
    <source>
        <dbReference type="Proteomes" id="UP000321933"/>
    </source>
</evidence>
<dbReference type="PANTHER" id="PTHR23505:SF79">
    <property type="entry name" value="PROTEIN SPINSTER"/>
    <property type="match status" value="1"/>
</dbReference>
<organism evidence="8 9">
    <name type="scientific">Parahaliea aestuarii</name>
    <dbReference type="NCBI Taxonomy" id="1852021"/>
    <lineage>
        <taxon>Bacteria</taxon>
        <taxon>Pseudomonadati</taxon>
        <taxon>Pseudomonadota</taxon>
        <taxon>Gammaproteobacteria</taxon>
        <taxon>Cellvibrionales</taxon>
        <taxon>Halieaceae</taxon>
        <taxon>Parahaliea</taxon>
    </lineage>
</organism>
<evidence type="ECO:0000256" key="6">
    <source>
        <dbReference type="SAM" id="Phobius"/>
    </source>
</evidence>
<gene>
    <name evidence="8" type="ORF">FVW59_11350</name>
</gene>
<dbReference type="Pfam" id="PF07690">
    <property type="entry name" value="MFS_1"/>
    <property type="match status" value="1"/>
</dbReference>